<comment type="similarity">
    <text evidence="3 8">Belongs to the aldose epimerase family.</text>
</comment>
<dbReference type="InterPro" id="IPR011013">
    <property type="entry name" value="Gal_mutarotase_sf_dom"/>
</dbReference>
<dbReference type="RefSeq" id="WP_019951039.1">
    <property type="nucleotide sequence ID" value="NZ_JBHLVX010000046.1"/>
</dbReference>
<dbReference type="PANTHER" id="PTHR10091">
    <property type="entry name" value="ALDOSE-1-EPIMERASE"/>
    <property type="match status" value="1"/>
</dbReference>
<name>A0ABV6G4P4_9GAMM</name>
<evidence type="ECO:0000256" key="4">
    <source>
        <dbReference type="ARBA" id="ARBA00013185"/>
    </source>
</evidence>
<dbReference type="Pfam" id="PF01263">
    <property type="entry name" value="Aldose_epim"/>
    <property type="match status" value="1"/>
</dbReference>
<sequence length="405" mass="43842">MTSNPGNRYSLLGLGAAATLAATLMVGPAMAAAKEQSTDSGMGDNAAHLAVTESDFDKTPQGEQIERYHLTNRNGMAVDVITFGARVQSIVLPDKNGKKADIALGFDNVKDYIDHQSTYFGAIIGRYGNRIANGTFKLDGKTYNLPKNDGPNTLHGGTEGFDQKIWAAAPIRSNDAVGVELTHFSPDGTMGFPGDLAVTVRYTLDNDNDLRIHYSAVSDKDTVINLTNHTYFNLAGAGSGTVLDQVAMINANQYTPINKTLIPTGKLAPVKDTPMDFTTPTPIGRNIHADSPQLKYAEPKQGGYDFNWVLNTDGDLDKLAARVSDPQSGRMVEMYTSEPGVQFYTSNFLDGSFKGAHGNTLGHWGGFTLEAQHYPNSPNQPDFPTTTLKAGQKYTQTTVYRFLPE</sequence>
<feature type="signal peptide" evidence="9">
    <location>
        <begin position="1"/>
        <end position="31"/>
    </location>
</feature>
<proteinExistence type="inferred from homology"/>
<evidence type="ECO:0000256" key="7">
    <source>
        <dbReference type="ARBA" id="ARBA00023277"/>
    </source>
</evidence>
<keyword evidence="11" id="KW-1185">Reference proteome</keyword>
<evidence type="ECO:0000256" key="1">
    <source>
        <dbReference type="ARBA" id="ARBA00001614"/>
    </source>
</evidence>
<feature type="chain" id="PRO_5046555382" description="Aldose 1-epimerase" evidence="9">
    <location>
        <begin position="32"/>
        <end position="405"/>
    </location>
</feature>
<dbReference type="SUPFAM" id="SSF74650">
    <property type="entry name" value="Galactose mutarotase-like"/>
    <property type="match status" value="1"/>
</dbReference>
<dbReference type="PROSITE" id="PS51318">
    <property type="entry name" value="TAT"/>
    <property type="match status" value="1"/>
</dbReference>
<dbReference type="InterPro" id="IPR014718">
    <property type="entry name" value="GH-type_carb-bd"/>
</dbReference>
<reference evidence="10 11" key="1">
    <citation type="submission" date="2024-09" db="EMBL/GenBank/DDBJ databases">
        <authorList>
            <person name="Sun Q."/>
            <person name="Mori K."/>
        </authorList>
    </citation>
    <scope>NUCLEOTIDE SEQUENCE [LARGE SCALE GENOMIC DNA]</scope>
    <source>
        <strain evidence="10 11">CCM 7415</strain>
    </source>
</reference>
<dbReference type="InterPro" id="IPR008183">
    <property type="entry name" value="Aldose_1/G6P_1-epimerase"/>
</dbReference>
<evidence type="ECO:0000313" key="10">
    <source>
        <dbReference type="EMBL" id="MFC0268610.1"/>
    </source>
</evidence>
<dbReference type="Gene3D" id="2.70.98.10">
    <property type="match status" value="1"/>
</dbReference>
<dbReference type="PANTHER" id="PTHR10091:SF0">
    <property type="entry name" value="GALACTOSE MUTAROTASE"/>
    <property type="match status" value="1"/>
</dbReference>
<dbReference type="InterPro" id="IPR015443">
    <property type="entry name" value="Aldose_1-epimerase"/>
</dbReference>
<evidence type="ECO:0000256" key="5">
    <source>
        <dbReference type="ARBA" id="ARBA00014165"/>
    </source>
</evidence>
<evidence type="ECO:0000313" key="11">
    <source>
        <dbReference type="Proteomes" id="UP001589814"/>
    </source>
</evidence>
<dbReference type="CDD" id="cd09019">
    <property type="entry name" value="galactose_mutarotase_like"/>
    <property type="match status" value="1"/>
</dbReference>
<accession>A0ABV6G4P4</accession>
<dbReference type="EMBL" id="JBHLVX010000046">
    <property type="protein sequence ID" value="MFC0268610.1"/>
    <property type="molecule type" value="Genomic_DNA"/>
</dbReference>
<dbReference type="InterPro" id="IPR018052">
    <property type="entry name" value="Ald1_epimerase_CS"/>
</dbReference>
<comment type="pathway">
    <text evidence="2 8">Carbohydrate metabolism; hexose metabolism.</text>
</comment>
<dbReference type="InterPro" id="IPR047215">
    <property type="entry name" value="Galactose_mutarotase-like"/>
</dbReference>
<comment type="catalytic activity">
    <reaction evidence="1 8">
        <text>alpha-D-glucose = beta-D-glucose</text>
        <dbReference type="Rhea" id="RHEA:10264"/>
        <dbReference type="ChEBI" id="CHEBI:15903"/>
        <dbReference type="ChEBI" id="CHEBI:17925"/>
        <dbReference type="EC" id="5.1.3.3"/>
    </reaction>
</comment>
<evidence type="ECO:0000256" key="8">
    <source>
        <dbReference type="PIRNR" id="PIRNR005096"/>
    </source>
</evidence>
<evidence type="ECO:0000256" key="9">
    <source>
        <dbReference type="SAM" id="SignalP"/>
    </source>
</evidence>
<dbReference type="EC" id="5.1.3.3" evidence="4 8"/>
<evidence type="ECO:0000256" key="3">
    <source>
        <dbReference type="ARBA" id="ARBA00006206"/>
    </source>
</evidence>
<dbReference type="InterPro" id="IPR006311">
    <property type="entry name" value="TAT_signal"/>
</dbReference>
<evidence type="ECO:0000256" key="2">
    <source>
        <dbReference type="ARBA" id="ARBA00005028"/>
    </source>
</evidence>
<keyword evidence="6 8" id="KW-0413">Isomerase</keyword>
<keyword evidence="9" id="KW-0732">Signal</keyword>
<keyword evidence="7 8" id="KW-0119">Carbohydrate metabolism</keyword>
<evidence type="ECO:0000256" key="6">
    <source>
        <dbReference type="ARBA" id="ARBA00023235"/>
    </source>
</evidence>
<dbReference type="PIRSF" id="PIRSF005096">
    <property type="entry name" value="GALM"/>
    <property type="match status" value="1"/>
</dbReference>
<dbReference type="Proteomes" id="UP001589814">
    <property type="component" value="Unassembled WGS sequence"/>
</dbReference>
<dbReference type="GO" id="GO:0016853">
    <property type="term" value="F:isomerase activity"/>
    <property type="evidence" value="ECO:0007669"/>
    <property type="project" value="UniProtKB-KW"/>
</dbReference>
<dbReference type="PROSITE" id="PS00545">
    <property type="entry name" value="ALDOSE_1_EPIMERASE"/>
    <property type="match status" value="1"/>
</dbReference>
<gene>
    <name evidence="10" type="ORF">ACFFHW_11570</name>
</gene>
<protein>
    <recommendedName>
        <fullName evidence="5 8">Aldose 1-epimerase</fullName>
        <ecNumber evidence="4 8">5.1.3.3</ecNumber>
    </recommendedName>
</protein>
<comment type="caution">
    <text evidence="10">The sequence shown here is derived from an EMBL/GenBank/DDBJ whole genome shotgun (WGS) entry which is preliminary data.</text>
</comment>
<dbReference type="NCBIfam" id="NF008277">
    <property type="entry name" value="PRK11055.1"/>
    <property type="match status" value="1"/>
</dbReference>
<organism evidence="10 11">
    <name type="scientific">Kushneria aurantia</name>
    <dbReference type="NCBI Taxonomy" id="504092"/>
    <lineage>
        <taxon>Bacteria</taxon>
        <taxon>Pseudomonadati</taxon>
        <taxon>Pseudomonadota</taxon>
        <taxon>Gammaproteobacteria</taxon>
        <taxon>Oceanospirillales</taxon>
        <taxon>Halomonadaceae</taxon>
        <taxon>Kushneria</taxon>
    </lineage>
</organism>